<dbReference type="RefSeq" id="WP_132034177.1">
    <property type="nucleotide sequence ID" value="NZ_QWDN01000002.1"/>
</dbReference>
<gene>
    <name evidence="2" type="ORF">D0809_08935</name>
    <name evidence="1" type="ORF">EV142_102664</name>
</gene>
<evidence type="ECO:0000313" key="2">
    <source>
        <dbReference type="EMBL" id="TEB45278.1"/>
    </source>
</evidence>
<evidence type="ECO:0000313" key="4">
    <source>
        <dbReference type="Proteomes" id="UP000298340"/>
    </source>
</evidence>
<dbReference type="EMBL" id="SLWA01000002">
    <property type="protein sequence ID" value="TCN60044.1"/>
    <property type="molecule type" value="Genomic_DNA"/>
</dbReference>
<reference evidence="1 3" key="1">
    <citation type="journal article" date="2015" name="Stand. Genomic Sci.">
        <title>Genomic Encyclopedia of Bacterial and Archaeal Type Strains, Phase III: the genomes of soil and plant-associated and newly described type strains.</title>
        <authorList>
            <person name="Whitman W.B."/>
            <person name="Woyke T."/>
            <person name="Klenk H.P."/>
            <person name="Zhou Y."/>
            <person name="Lilburn T.G."/>
            <person name="Beck B.J."/>
            <person name="De Vos P."/>
            <person name="Vandamme P."/>
            <person name="Eisen J.A."/>
            <person name="Garrity G."/>
            <person name="Hugenholtz P."/>
            <person name="Kyrpides N.C."/>
        </authorList>
    </citation>
    <scope>NUCLEOTIDE SEQUENCE [LARGE SCALE GENOMIC DNA]</scope>
    <source>
        <strain evidence="1 3">P5626</strain>
    </source>
</reference>
<dbReference type="AlphaFoldDB" id="A0A4Y7UHB2"/>
<reference evidence="2 4" key="2">
    <citation type="journal article" date="2018" name="Syst. Appl. Microbiol.">
        <title>Flavobacterium circumlabens sp. nov. and Flavobacterium cupreum sp. nov., two psychrotrophic species isolated from Antarctic environmental samples.</title>
        <authorList>
            <person name="Kralova S."/>
            <person name="Busse H.J."/>
            <person name="Svec P."/>
            <person name="Maslanova I."/>
            <person name="Stankova E."/>
            <person name="Bartak M."/>
            <person name="Sedlacek I."/>
        </authorList>
    </citation>
    <scope>NUCLEOTIDE SEQUENCE [LARGE SCALE GENOMIC DNA]</scope>
    <source>
        <strain evidence="2 4">CCM 8828</strain>
    </source>
</reference>
<organism evidence="2 4">
    <name type="scientific">Flavobacterium circumlabens</name>
    <dbReference type="NCBI Taxonomy" id="2133765"/>
    <lineage>
        <taxon>Bacteria</taxon>
        <taxon>Pseudomonadati</taxon>
        <taxon>Bacteroidota</taxon>
        <taxon>Flavobacteriia</taxon>
        <taxon>Flavobacteriales</taxon>
        <taxon>Flavobacteriaceae</taxon>
        <taxon>Flavobacterium</taxon>
    </lineage>
</organism>
<evidence type="ECO:0000313" key="3">
    <source>
        <dbReference type="Proteomes" id="UP000295270"/>
    </source>
</evidence>
<dbReference type="Proteomes" id="UP000298340">
    <property type="component" value="Unassembled WGS sequence"/>
</dbReference>
<keyword evidence="3" id="KW-1185">Reference proteome</keyword>
<evidence type="ECO:0000313" key="1">
    <source>
        <dbReference type="EMBL" id="TCN60044.1"/>
    </source>
</evidence>
<proteinExistence type="predicted"/>
<name>A0A4Y7UHB2_9FLAO</name>
<dbReference type="EMBL" id="QWDN01000002">
    <property type="protein sequence ID" value="TEB45278.1"/>
    <property type="molecule type" value="Genomic_DNA"/>
</dbReference>
<sequence>MTKIADQLNNGSISSGENVSFWINSTSIIAFNTPDQNNDTEVLVTGIGKTSRTTANLTCALDDRCITYLLNNQILFR</sequence>
<accession>A0A4Y7UHB2</accession>
<protein>
    <submittedName>
        <fullName evidence="2">Uncharacterized protein</fullName>
    </submittedName>
</protein>
<reference evidence="1" key="3">
    <citation type="submission" date="2019-03" db="EMBL/GenBank/DDBJ databases">
        <authorList>
            <person name="Whitman W."/>
            <person name="Huntemann M."/>
            <person name="Clum A."/>
            <person name="Pillay M."/>
            <person name="Palaniappan K."/>
            <person name="Varghese N."/>
            <person name="Mikhailova N."/>
            <person name="Stamatis D."/>
            <person name="Reddy T."/>
            <person name="Daum C."/>
            <person name="Shapiro N."/>
            <person name="Ivanova N."/>
            <person name="Kyrpides N."/>
            <person name="Woyke T."/>
        </authorList>
    </citation>
    <scope>NUCLEOTIDE SEQUENCE</scope>
    <source>
        <strain evidence="1">P5626</strain>
    </source>
</reference>
<comment type="caution">
    <text evidence="2">The sequence shown here is derived from an EMBL/GenBank/DDBJ whole genome shotgun (WGS) entry which is preliminary data.</text>
</comment>
<dbReference type="Proteomes" id="UP000295270">
    <property type="component" value="Unassembled WGS sequence"/>
</dbReference>